<comment type="caution">
    <text evidence="1">The sequence shown here is derived from an EMBL/GenBank/DDBJ whole genome shotgun (WGS) entry which is preliminary data.</text>
</comment>
<proteinExistence type="predicted"/>
<dbReference type="OMA" id="NCKQNTE"/>
<organism evidence="1 2">
    <name type="scientific">Paramecium octaurelia</name>
    <dbReference type="NCBI Taxonomy" id="43137"/>
    <lineage>
        <taxon>Eukaryota</taxon>
        <taxon>Sar</taxon>
        <taxon>Alveolata</taxon>
        <taxon>Ciliophora</taxon>
        <taxon>Intramacronucleata</taxon>
        <taxon>Oligohymenophorea</taxon>
        <taxon>Peniculida</taxon>
        <taxon>Parameciidae</taxon>
        <taxon>Paramecium</taxon>
    </lineage>
</organism>
<accession>A0A8S1UJG8</accession>
<keyword evidence="2" id="KW-1185">Reference proteome</keyword>
<evidence type="ECO:0008006" key="3">
    <source>
        <dbReference type="Google" id="ProtNLM"/>
    </source>
</evidence>
<reference evidence="1" key="1">
    <citation type="submission" date="2021-01" db="EMBL/GenBank/DDBJ databases">
        <authorList>
            <consortium name="Genoscope - CEA"/>
            <person name="William W."/>
        </authorList>
    </citation>
    <scope>NUCLEOTIDE SEQUENCE</scope>
</reference>
<dbReference type="OrthoDB" id="300887at2759"/>
<dbReference type="AlphaFoldDB" id="A0A8S1UJG8"/>
<dbReference type="EMBL" id="CAJJDP010000045">
    <property type="protein sequence ID" value="CAD8164504.1"/>
    <property type="molecule type" value="Genomic_DNA"/>
</dbReference>
<evidence type="ECO:0000313" key="1">
    <source>
        <dbReference type="EMBL" id="CAD8164504.1"/>
    </source>
</evidence>
<name>A0A8S1UJG8_PAROT</name>
<dbReference type="Proteomes" id="UP000683925">
    <property type="component" value="Unassembled WGS sequence"/>
</dbReference>
<sequence length="204" mass="24214">MGNIIENEEFKSNLQQLLQNKKFKRTLKILYKEKQGQLLSVQSCEIIDHFDTIRQRLDDKHRTLYDSFEHNCYIILDLEERKRWFDQCKICSTKMKQEQNKLHCPNCKQNTESKLAFCLRVRIVDVNSQDTYDAIIFEEASHYLSLNGKKISVKTFSDLSLNSQNNILNEANEKKSNIIHLLQLQLIQKTENFKIKKIMPQKTE</sequence>
<gene>
    <name evidence="1" type="ORF">POCTA_138.1.T0450087</name>
</gene>
<evidence type="ECO:0000313" key="2">
    <source>
        <dbReference type="Proteomes" id="UP000683925"/>
    </source>
</evidence>
<protein>
    <recommendedName>
        <fullName evidence="3">Replication factor A C-terminal domain-containing protein</fullName>
    </recommendedName>
</protein>